<dbReference type="RefSeq" id="WP_170076488.1">
    <property type="nucleotide sequence ID" value="NZ_CP191799.1"/>
</dbReference>
<feature type="compositionally biased region" description="Acidic residues" evidence="1">
    <location>
        <begin position="200"/>
        <end position="215"/>
    </location>
</feature>
<accession>A0A847TN73</accession>
<feature type="compositionally biased region" description="Low complexity" evidence="1">
    <location>
        <begin position="311"/>
        <end position="326"/>
    </location>
</feature>
<organism evidence="3 4">
    <name type="scientific">Haloferax volcanii</name>
    <name type="common">Halobacterium volcanii</name>
    <dbReference type="NCBI Taxonomy" id="2246"/>
    <lineage>
        <taxon>Archaea</taxon>
        <taxon>Methanobacteriati</taxon>
        <taxon>Methanobacteriota</taxon>
        <taxon>Stenosarchaea group</taxon>
        <taxon>Halobacteria</taxon>
        <taxon>Halobacteriales</taxon>
        <taxon>Haloferacaceae</taxon>
        <taxon>Haloferax</taxon>
    </lineage>
</organism>
<dbReference type="AlphaFoldDB" id="A0A847TN73"/>
<evidence type="ECO:0000313" key="3">
    <source>
        <dbReference type="EMBL" id="NLV02057.1"/>
    </source>
</evidence>
<dbReference type="GeneID" id="301159082"/>
<feature type="compositionally biased region" description="Polar residues" evidence="1">
    <location>
        <begin position="434"/>
        <end position="453"/>
    </location>
</feature>
<reference evidence="3" key="1">
    <citation type="submission" date="2019-12" db="EMBL/GenBank/DDBJ databases">
        <title>Haloferax alexandrinus strain pws11.</title>
        <authorList>
            <person name="Verma D.K."/>
            <person name="Gopal K."/>
            <person name="Prasad E.S."/>
        </authorList>
    </citation>
    <scope>NUCLEOTIDE SEQUENCE</scope>
    <source>
        <strain evidence="3">Pws11</strain>
    </source>
</reference>
<comment type="caution">
    <text evidence="3">The sequence shown here is derived from an EMBL/GenBank/DDBJ whole genome shotgun (WGS) entry which is preliminary data.</text>
</comment>
<dbReference type="Gene3D" id="1.20.5.1160">
    <property type="entry name" value="Vasodilator-stimulated phosphoprotein"/>
    <property type="match status" value="1"/>
</dbReference>
<proteinExistence type="predicted"/>
<dbReference type="EMBL" id="WOWC01000001">
    <property type="protein sequence ID" value="NLV02057.1"/>
    <property type="molecule type" value="Genomic_DNA"/>
</dbReference>
<dbReference type="Proteomes" id="UP000619835">
    <property type="component" value="Unassembled WGS sequence"/>
</dbReference>
<feature type="domain" description="DUF7527" evidence="2">
    <location>
        <begin position="538"/>
        <end position="774"/>
    </location>
</feature>
<sequence>MDSEIIDAVTGWDSAPAERGYGGLRSLADDGFTGAVVAGMTWGFMLNGRLLGVFDGAVADFEGESFEAHRAPDPALPLLYAMQETGGDVRAQYYTEETPLQDANGTLSSGGFTGYVELSENVLSGDYFVVYHGGKSMSAAFVGNSKRLITGDEAFERASDEVGIYKVYDVDIDLVDIPEADSDEEADDATGAAAGGVAPADDETDATDPSEEPEPEPAVPDESGTTTAVDETAPEPADGDGDDDEDEDDGESVDSEPAMADAPADEEPDPAAAAADATAADATAADATAADATADDAEPAASTSPDDELTETGSGPSVTPGGSRSPESTEAAASPTSRPVPEESRPPTGEGPVVTDAPQKNGEAASPDPDPDPDPEGGATGDDVFSAEAQWRNARSIPSLDPRDAEGESVDGRPGTPRSHQRNTTQATHRRQSQGESRASPQDQSQRPNQRQAQPADGTPDEPAVDPAEAESLKEQVEALESERDRLESERDSLREERDEHRSRAEELSDRVAELESEVERLRGQLDEAGLRSTDRSMSADEALRGTNLFVRYARKGEATLEKAHDGQASREEVVENLRLEHHTTFDTEGLGIDGQPYEEFLHETPEYGFAKWVVTDLLYEIGETGNRSSLAGVFDSIPKADRIELYGSVSIPLGEGEAESRQFDIIVRDQMGEPLFVANLNDSRDPATRPMVTQLIKDSKGVANAKETLGSAFMVTKSFFEPGALEAATEETGGGLLSRSKRKSFVKLSRKQGYHLCLVEARGGEFHLNVPDL</sequence>
<name>A0A847TN73_HALVO</name>
<feature type="compositionally biased region" description="Low complexity" evidence="1">
    <location>
        <begin position="270"/>
        <end position="292"/>
    </location>
</feature>
<evidence type="ECO:0000256" key="1">
    <source>
        <dbReference type="SAM" id="MobiDB-lite"/>
    </source>
</evidence>
<evidence type="ECO:0000259" key="2">
    <source>
        <dbReference type="Pfam" id="PF24371"/>
    </source>
</evidence>
<dbReference type="Pfam" id="PF24371">
    <property type="entry name" value="DUF7527"/>
    <property type="match status" value="1"/>
</dbReference>
<evidence type="ECO:0000313" key="4">
    <source>
        <dbReference type="Proteomes" id="UP000619835"/>
    </source>
</evidence>
<feature type="compositionally biased region" description="Low complexity" evidence="1">
    <location>
        <begin position="189"/>
        <end position="199"/>
    </location>
</feature>
<feature type="region of interest" description="Disordered" evidence="1">
    <location>
        <begin position="182"/>
        <end position="513"/>
    </location>
</feature>
<dbReference type="InterPro" id="IPR055949">
    <property type="entry name" value="DUF7527"/>
</dbReference>
<feature type="compositionally biased region" description="Acidic residues" evidence="1">
    <location>
        <begin position="237"/>
        <end position="254"/>
    </location>
</feature>
<protein>
    <recommendedName>
        <fullName evidence="2">DUF7527 domain-containing protein</fullName>
    </recommendedName>
</protein>
<gene>
    <name evidence="3" type="ORF">GOC85_05620</name>
</gene>
<feature type="compositionally biased region" description="Basic and acidic residues" evidence="1">
    <location>
        <begin position="471"/>
        <end position="513"/>
    </location>
</feature>